<sequence length="318" mass="35879">MRKVDRTTVTAPTSLTSATGAGANERPLALTYFSAPPLADGEKPRKKFKFAAYKGDDVVDALKELFHEKCAYCESEFIATGPADIEHYRPKGGVQEDPTHVGYWWLASEWTNLLYSCIDCNRRRRHKLFVPGMALKAINAIKNKSIGKKNSFAINKVRAVKLGDCLNAEDALLIDPTRRDPTQHLQWLFDFSVTPDQCPALVLPTNNNNTADMYGAETIVALALNRQGLVQQRTKHLLNLRVMLRYIQDDIEAAMSETGADRSRSIQRAIGKLSDLEGKSAATECYSEMTKAWFEEAARWLEDHYQRRLEEILVEEQP</sequence>
<organism evidence="2 3">
    <name type="scientific">Pseudomonas lactucae</name>
    <dbReference type="NCBI Taxonomy" id="2813360"/>
    <lineage>
        <taxon>Bacteria</taxon>
        <taxon>Pseudomonadati</taxon>
        <taxon>Pseudomonadota</taxon>
        <taxon>Gammaproteobacteria</taxon>
        <taxon>Pseudomonadales</taxon>
        <taxon>Pseudomonadaceae</taxon>
        <taxon>Pseudomonas</taxon>
    </lineage>
</organism>
<reference evidence="2 3" key="1">
    <citation type="journal article" date="2021" name="Int. J. Syst. Evol. Microbiol.">
        <title>Pseudomonas lactucae sp. nov., a pathogen causing bacterial rot of lettuce in Japan.</title>
        <authorList>
            <person name="Sawada H."/>
            <person name="Fujikawa T."/>
            <person name="Satou M."/>
        </authorList>
    </citation>
    <scope>NUCLEOTIDE SEQUENCE [LARGE SCALE GENOMIC DNA]</scope>
    <source>
        <strain evidence="2 3">MAFF 301381</strain>
    </source>
</reference>
<dbReference type="Gene3D" id="1.10.30.50">
    <property type="match status" value="1"/>
</dbReference>
<reference evidence="2 3" key="2">
    <citation type="journal article" date="2023" name="Plant Pathol.">
        <title>Dismantling and reorganizing Pseudomonas marginalis sensu#lato.</title>
        <authorList>
            <person name="Sawada H."/>
            <person name="Fujikawa T."/>
            <person name="Satou M."/>
        </authorList>
    </citation>
    <scope>NUCLEOTIDE SEQUENCE [LARGE SCALE GENOMIC DNA]</scope>
    <source>
        <strain evidence="2 3">MAFF 301381</strain>
    </source>
</reference>
<feature type="region of interest" description="Disordered" evidence="1">
    <location>
        <begin position="1"/>
        <end position="21"/>
    </location>
</feature>
<evidence type="ECO:0008006" key="4">
    <source>
        <dbReference type="Google" id="ProtNLM"/>
    </source>
</evidence>
<name>A0A9X0YDP3_9PSED</name>
<protein>
    <recommendedName>
        <fullName evidence="4">TIGR02646 family protein</fullName>
    </recommendedName>
</protein>
<evidence type="ECO:0000256" key="1">
    <source>
        <dbReference type="SAM" id="MobiDB-lite"/>
    </source>
</evidence>
<dbReference type="AlphaFoldDB" id="A0A9X0YDP3"/>
<proteinExistence type="predicted"/>
<dbReference type="EMBL" id="JAFHKJ010000094">
    <property type="protein sequence ID" value="MBN2978273.1"/>
    <property type="molecule type" value="Genomic_DNA"/>
</dbReference>
<dbReference type="RefSeq" id="WP_205490909.1">
    <property type="nucleotide sequence ID" value="NZ_JAFHKI010000102.1"/>
</dbReference>
<keyword evidence="3" id="KW-1185">Reference proteome</keyword>
<comment type="caution">
    <text evidence="2">The sequence shown here is derived from an EMBL/GenBank/DDBJ whole genome shotgun (WGS) entry which is preliminary data.</text>
</comment>
<feature type="compositionally biased region" description="Polar residues" evidence="1">
    <location>
        <begin position="7"/>
        <end position="19"/>
    </location>
</feature>
<evidence type="ECO:0000313" key="2">
    <source>
        <dbReference type="EMBL" id="MBN2978273.1"/>
    </source>
</evidence>
<evidence type="ECO:0000313" key="3">
    <source>
        <dbReference type="Proteomes" id="UP001154860"/>
    </source>
</evidence>
<dbReference type="Proteomes" id="UP001154860">
    <property type="component" value="Unassembled WGS sequence"/>
</dbReference>
<accession>A0A9X0YDP3</accession>
<gene>
    <name evidence="2" type="ORF">JWR99_20915</name>
</gene>